<evidence type="ECO:0000259" key="3">
    <source>
        <dbReference type="Pfam" id="PF20153"/>
    </source>
</evidence>
<dbReference type="Pfam" id="PF20153">
    <property type="entry name" value="DUF6535"/>
    <property type="match status" value="1"/>
</dbReference>
<proteinExistence type="predicted"/>
<keyword evidence="2" id="KW-0812">Transmembrane</keyword>
<evidence type="ECO:0000256" key="1">
    <source>
        <dbReference type="SAM" id="MobiDB-lite"/>
    </source>
</evidence>
<dbReference type="EMBL" id="JAUEPR010000058">
    <property type="protein sequence ID" value="KAK0470817.1"/>
    <property type="molecule type" value="Genomic_DNA"/>
</dbReference>
<feature type="domain" description="DUF6535" evidence="3">
    <location>
        <begin position="135"/>
        <end position="269"/>
    </location>
</feature>
<feature type="region of interest" description="Disordered" evidence="1">
    <location>
        <begin position="1"/>
        <end position="86"/>
    </location>
</feature>
<organism evidence="4 5">
    <name type="scientific">Armillaria novae-zelandiae</name>
    <dbReference type="NCBI Taxonomy" id="153914"/>
    <lineage>
        <taxon>Eukaryota</taxon>
        <taxon>Fungi</taxon>
        <taxon>Dikarya</taxon>
        <taxon>Basidiomycota</taxon>
        <taxon>Agaricomycotina</taxon>
        <taxon>Agaricomycetes</taxon>
        <taxon>Agaricomycetidae</taxon>
        <taxon>Agaricales</taxon>
        <taxon>Marasmiineae</taxon>
        <taxon>Physalacriaceae</taxon>
        <taxon>Armillaria</taxon>
    </lineage>
</organism>
<keyword evidence="2" id="KW-0472">Membrane</keyword>
<gene>
    <name evidence="4" type="ORF">IW261DRAFT_1672270</name>
</gene>
<protein>
    <recommendedName>
        <fullName evidence="3">DUF6535 domain-containing protein</fullName>
    </recommendedName>
</protein>
<evidence type="ECO:0000313" key="5">
    <source>
        <dbReference type="Proteomes" id="UP001175227"/>
    </source>
</evidence>
<feature type="transmembrane region" description="Helical" evidence="2">
    <location>
        <begin position="275"/>
        <end position="300"/>
    </location>
</feature>
<comment type="caution">
    <text evidence="4">The sequence shown here is derived from an EMBL/GenBank/DDBJ whole genome shotgun (WGS) entry which is preliminary data.</text>
</comment>
<feature type="compositionally biased region" description="Basic and acidic residues" evidence="1">
    <location>
        <begin position="1"/>
        <end position="27"/>
    </location>
</feature>
<dbReference type="Proteomes" id="UP001175227">
    <property type="component" value="Unassembled WGS sequence"/>
</dbReference>
<feature type="transmembrane region" description="Helical" evidence="2">
    <location>
        <begin position="185"/>
        <end position="208"/>
    </location>
</feature>
<reference evidence="4" key="1">
    <citation type="submission" date="2023-06" db="EMBL/GenBank/DDBJ databases">
        <authorList>
            <consortium name="Lawrence Berkeley National Laboratory"/>
            <person name="Ahrendt S."/>
            <person name="Sahu N."/>
            <person name="Indic B."/>
            <person name="Wong-Bajracharya J."/>
            <person name="Merenyi Z."/>
            <person name="Ke H.-M."/>
            <person name="Monk M."/>
            <person name="Kocsube S."/>
            <person name="Drula E."/>
            <person name="Lipzen A."/>
            <person name="Balint B."/>
            <person name="Henrissat B."/>
            <person name="Andreopoulos B."/>
            <person name="Martin F.M."/>
            <person name="Harder C.B."/>
            <person name="Rigling D."/>
            <person name="Ford K.L."/>
            <person name="Foster G.D."/>
            <person name="Pangilinan J."/>
            <person name="Papanicolaou A."/>
            <person name="Barry K."/>
            <person name="LaButti K."/>
            <person name="Viragh M."/>
            <person name="Koriabine M."/>
            <person name="Yan M."/>
            <person name="Riley R."/>
            <person name="Champramary S."/>
            <person name="Plett K.L."/>
            <person name="Tsai I.J."/>
            <person name="Slot J."/>
            <person name="Sipos G."/>
            <person name="Plett J."/>
            <person name="Nagy L.G."/>
            <person name="Grigoriev I.V."/>
        </authorList>
    </citation>
    <scope>NUCLEOTIDE SEQUENCE</scope>
    <source>
        <strain evidence="4">ICMP 16352</strain>
    </source>
</reference>
<dbReference type="AlphaFoldDB" id="A0AA39TUW8"/>
<evidence type="ECO:0000313" key="4">
    <source>
        <dbReference type="EMBL" id="KAK0470817.1"/>
    </source>
</evidence>
<feature type="compositionally biased region" description="Basic and acidic residues" evidence="1">
    <location>
        <begin position="39"/>
        <end position="69"/>
    </location>
</feature>
<keyword evidence="2" id="KW-1133">Transmembrane helix</keyword>
<name>A0AA39TUW8_9AGAR</name>
<sequence length="941" mass="106776">MSDEHPVAEGSSRHPYEGTSKVQDHPEGSSPKNISKSDQNNEEKPGEVKTDKGKGKATVKDDRGTETTRPDPGLKTGTDPSNYEEKYPVDKVYEETGPNARDGQGIEGKSRCAPCFCWSFLSGGDNLCSTDSRRAYRQTTAQVSASLLFEMVLIQRAIANGSSLDSIPVSSLNPFTTFTPATTDVWVNGLWFMSLSLSLATALVAVLVKQWLHHYLALPSGPSREQSHVRQFRYGGFQKWHVLVIIGLLPVLMHLALGIFFIGLTIFLVPLRPGFSWVIGVGTVVAYLTYLISIFLPILYPQCPYRTPLSDLVYFPYHYITQDFFPTHVHPLFMKAVERPDSDSESDSTVEKPRANISSLDDLERGAVQEQSETLSVEALHWLYTSSSNHTVHAVVIQSIGGLPVSAMAAVKTVFGEATHICVAYNTLIDRCLQYTIFSWRPLPGMESKMERLLRFGLFIPYWFEWHDELNSRTYIKAADEMILAQSNGGLQSNSHKRSNLRTPTAFFHQIISPLSEALPPVIWLGLMRAAKGDGTFNPIDIDSLHDFPVHLCHVDPWARPIVRQEPSSPVLFEIAVQDNFPEEFVTNMLNVLSSFNKFGDKTSFPITLTLALASIRYLLHRISLQSSEDYLKYALVRVLTRFAHNVAFDELPDEQIAAFSDLMEYTVVHSSVFEPQSTWTHAQMILVGLYSAMVGASSSQRPRHNYWPALRLLVEFLILQYDTPPASLKYVSYDDTYFIFFDGMCNILGFGLRHGVQTVYNVFLETQCLDVFRSHHLRPGLVRVINGYVAGLAAPHTLIDSQRHLDYLHEPENLFWACCVLTTNGWGNFRDFENGEIRQTQLQGDICRDIRALARLRPSDPSWDECRQKLRDLQDDREEFFVKQRKWTRYGFEDLEPEDIKQAKDNIYLAVEELDRFFSDWNNTKLRFLVSRLAIIFAEI</sequence>
<accession>A0AA39TUW8</accession>
<feature type="transmembrane region" description="Helical" evidence="2">
    <location>
        <begin position="240"/>
        <end position="269"/>
    </location>
</feature>
<dbReference type="InterPro" id="IPR045338">
    <property type="entry name" value="DUF6535"/>
</dbReference>
<keyword evidence="5" id="KW-1185">Reference proteome</keyword>
<evidence type="ECO:0000256" key="2">
    <source>
        <dbReference type="SAM" id="Phobius"/>
    </source>
</evidence>